<protein>
    <submittedName>
        <fullName evidence="12">CDP-alcohol phosphatidyltransferase</fullName>
    </submittedName>
</protein>
<dbReference type="RefSeq" id="WP_184093617.1">
    <property type="nucleotide sequence ID" value="NZ_AP023367.1"/>
</dbReference>
<comment type="similarity">
    <text evidence="2 11">Belongs to the CDP-alcohol phosphatidyltransferase class-I family.</text>
</comment>
<keyword evidence="10" id="KW-1208">Phospholipid metabolism</keyword>
<evidence type="ECO:0000256" key="4">
    <source>
        <dbReference type="ARBA" id="ARBA00022679"/>
    </source>
</evidence>
<dbReference type="InterPro" id="IPR048254">
    <property type="entry name" value="CDP_ALCOHOL_P_TRANSF_CS"/>
</dbReference>
<dbReference type="InterPro" id="IPR000462">
    <property type="entry name" value="CDP-OH_P_trans"/>
</dbReference>
<evidence type="ECO:0000256" key="2">
    <source>
        <dbReference type="ARBA" id="ARBA00010441"/>
    </source>
</evidence>
<dbReference type="Pfam" id="PF01066">
    <property type="entry name" value="CDP-OH_P_transf"/>
    <property type="match status" value="1"/>
</dbReference>
<proteinExistence type="inferred from homology"/>
<dbReference type="AlphaFoldDB" id="A0A6S6R3Q5"/>
<dbReference type="InterPro" id="IPR050324">
    <property type="entry name" value="CDP-alcohol_PTase-I"/>
</dbReference>
<evidence type="ECO:0000256" key="8">
    <source>
        <dbReference type="ARBA" id="ARBA00023136"/>
    </source>
</evidence>
<evidence type="ECO:0000256" key="6">
    <source>
        <dbReference type="ARBA" id="ARBA00022989"/>
    </source>
</evidence>
<organism evidence="12 13">
    <name type="scientific">Anaerocolumna cellulosilytica</name>
    <dbReference type="NCBI Taxonomy" id="433286"/>
    <lineage>
        <taxon>Bacteria</taxon>
        <taxon>Bacillati</taxon>
        <taxon>Bacillota</taxon>
        <taxon>Clostridia</taxon>
        <taxon>Lachnospirales</taxon>
        <taxon>Lachnospiraceae</taxon>
        <taxon>Anaerocolumna</taxon>
    </lineage>
</organism>
<keyword evidence="4 11" id="KW-0808">Transferase</keyword>
<dbReference type="KEGG" id="acel:acsn021_15690"/>
<keyword evidence="5" id="KW-0812">Transmembrane</keyword>
<accession>A0A6S6R3Q5</accession>
<keyword evidence="9" id="KW-0594">Phospholipid biosynthesis</keyword>
<evidence type="ECO:0000256" key="3">
    <source>
        <dbReference type="ARBA" id="ARBA00022516"/>
    </source>
</evidence>
<comment type="subcellular location">
    <subcellularLocation>
        <location evidence="1">Membrane</location>
        <topology evidence="1">Multi-pass membrane protein</topology>
    </subcellularLocation>
</comment>
<evidence type="ECO:0000256" key="5">
    <source>
        <dbReference type="ARBA" id="ARBA00022692"/>
    </source>
</evidence>
<dbReference type="GO" id="GO:0016780">
    <property type="term" value="F:phosphotransferase activity, for other substituted phosphate groups"/>
    <property type="evidence" value="ECO:0007669"/>
    <property type="project" value="InterPro"/>
</dbReference>
<keyword evidence="13" id="KW-1185">Reference proteome</keyword>
<evidence type="ECO:0000256" key="10">
    <source>
        <dbReference type="ARBA" id="ARBA00023264"/>
    </source>
</evidence>
<keyword evidence="3" id="KW-0444">Lipid biosynthesis</keyword>
<evidence type="ECO:0000313" key="13">
    <source>
        <dbReference type="Proteomes" id="UP000515561"/>
    </source>
</evidence>
<evidence type="ECO:0000256" key="11">
    <source>
        <dbReference type="RuleBase" id="RU003750"/>
    </source>
</evidence>
<dbReference type="GO" id="GO:0008654">
    <property type="term" value="P:phospholipid biosynthetic process"/>
    <property type="evidence" value="ECO:0007669"/>
    <property type="project" value="UniProtKB-KW"/>
</dbReference>
<name>A0A6S6R3Q5_9FIRM</name>
<evidence type="ECO:0000256" key="1">
    <source>
        <dbReference type="ARBA" id="ARBA00004141"/>
    </source>
</evidence>
<reference evidence="12 13" key="1">
    <citation type="journal article" date="2016" name="Int. J. Syst. Evol. Microbiol.">
        <title>Descriptions of Anaerotaenia torta gen. nov., sp. nov. and Anaerocolumna cellulosilytica gen. nov., sp. nov. isolated from a methanogenic reactor of cattle waste.</title>
        <authorList>
            <person name="Uek A."/>
            <person name="Ohtaki Y."/>
            <person name="Kaku N."/>
            <person name="Ueki K."/>
        </authorList>
    </citation>
    <scope>NUCLEOTIDE SEQUENCE [LARGE SCALE GENOMIC DNA]</scope>
    <source>
        <strain evidence="12 13">SN021</strain>
    </source>
</reference>
<dbReference type="Proteomes" id="UP000515561">
    <property type="component" value="Chromosome"/>
</dbReference>
<evidence type="ECO:0000256" key="7">
    <source>
        <dbReference type="ARBA" id="ARBA00023098"/>
    </source>
</evidence>
<dbReference type="PROSITE" id="PS00379">
    <property type="entry name" value="CDP_ALCOHOL_P_TRANSF"/>
    <property type="match status" value="1"/>
</dbReference>
<evidence type="ECO:0000313" key="12">
    <source>
        <dbReference type="EMBL" id="BCJ94000.1"/>
    </source>
</evidence>
<keyword evidence="7" id="KW-0443">Lipid metabolism</keyword>
<dbReference type="GO" id="GO:0016020">
    <property type="term" value="C:membrane"/>
    <property type="evidence" value="ECO:0007669"/>
    <property type="project" value="UniProtKB-SubCell"/>
</dbReference>
<keyword evidence="6" id="KW-1133">Transmembrane helix</keyword>
<gene>
    <name evidence="12" type="ORF">acsn021_15690</name>
</gene>
<dbReference type="InterPro" id="IPR043130">
    <property type="entry name" value="CDP-OH_PTrfase_TM_dom"/>
</dbReference>
<sequence>MKLIPNILSLARIALSVLLLLIPAASGLFLIIYLLCGLTDIADGYIARHYHAATTFGAKLDSLADFIFWGIVIYVLLFRTDFKINMFIIGICIIIAAIRLMNFIITRYKFKQWAMMHTYGNKLTGLALFLIYPFWIYWNLAPYFVIIIPLLSALEEGVILLISKSYDVNRKSIWEFKRTLT</sequence>
<dbReference type="Gene3D" id="1.20.120.1760">
    <property type="match status" value="1"/>
</dbReference>
<dbReference type="EMBL" id="AP023367">
    <property type="protein sequence ID" value="BCJ94000.1"/>
    <property type="molecule type" value="Genomic_DNA"/>
</dbReference>
<evidence type="ECO:0000256" key="9">
    <source>
        <dbReference type="ARBA" id="ARBA00023209"/>
    </source>
</evidence>
<dbReference type="PANTHER" id="PTHR14269">
    <property type="entry name" value="CDP-DIACYLGLYCEROL--GLYCEROL-3-PHOSPHATE 3-PHOSPHATIDYLTRANSFERASE-RELATED"/>
    <property type="match status" value="1"/>
</dbReference>
<dbReference type="PANTHER" id="PTHR14269:SF61">
    <property type="entry name" value="CDP-DIACYLGLYCEROL--SERINE O-PHOSPHATIDYLTRANSFERASE"/>
    <property type="match status" value="1"/>
</dbReference>
<keyword evidence="8" id="KW-0472">Membrane</keyword>